<dbReference type="OrthoDB" id="549798at2759"/>
<evidence type="ECO:0000313" key="4">
    <source>
        <dbReference type="Proteomes" id="UP000011087"/>
    </source>
</evidence>
<dbReference type="EnsemblProtists" id="EKX40528">
    <property type="protein sequence ID" value="EKX40528"/>
    <property type="gene ID" value="GUITHDRAFT_113314"/>
</dbReference>
<reference evidence="2 4" key="1">
    <citation type="journal article" date="2012" name="Nature">
        <title>Algal genomes reveal evolutionary mosaicism and the fate of nucleomorphs.</title>
        <authorList>
            <consortium name="DOE Joint Genome Institute"/>
            <person name="Curtis B.A."/>
            <person name="Tanifuji G."/>
            <person name="Burki F."/>
            <person name="Gruber A."/>
            <person name="Irimia M."/>
            <person name="Maruyama S."/>
            <person name="Arias M.C."/>
            <person name="Ball S.G."/>
            <person name="Gile G.H."/>
            <person name="Hirakawa Y."/>
            <person name="Hopkins J.F."/>
            <person name="Kuo A."/>
            <person name="Rensing S.A."/>
            <person name="Schmutz J."/>
            <person name="Symeonidi A."/>
            <person name="Elias M."/>
            <person name="Eveleigh R.J."/>
            <person name="Herman E.K."/>
            <person name="Klute M.J."/>
            <person name="Nakayama T."/>
            <person name="Obornik M."/>
            <person name="Reyes-Prieto A."/>
            <person name="Armbrust E.V."/>
            <person name="Aves S.J."/>
            <person name="Beiko R.G."/>
            <person name="Coutinho P."/>
            <person name="Dacks J.B."/>
            <person name="Durnford D.G."/>
            <person name="Fast N.M."/>
            <person name="Green B.R."/>
            <person name="Grisdale C.J."/>
            <person name="Hempel F."/>
            <person name="Henrissat B."/>
            <person name="Hoppner M.P."/>
            <person name="Ishida K."/>
            <person name="Kim E."/>
            <person name="Koreny L."/>
            <person name="Kroth P.G."/>
            <person name="Liu Y."/>
            <person name="Malik S.B."/>
            <person name="Maier U.G."/>
            <person name="McRose D."/>
            <person name="Mock T."/>
            <person name="Neilson J.A."/>
            <person name="Onodera N.T."/>
            <person name="Poole A.M."/>
            <person name="Pritham E.J."/>
            <person name="Richards T.A."/>
            <person name="Rocap G."/>
            <person name="Roy S.W."/>
            <person name="Sarai C."/>
            <person name="Schaack S."/>
            <person name="Shirato S."/>
            <person name="Slamovits C.H."/>
            <person name="Spencer D.F."/>
            <person name="Suzuki S."/>
            <person name="Worden A.Z."/>
            <person name="Zauner S."/>
            <person name="Barry K."/>
            <person name="Bell C."/>
            <person name="Bharti A.K."/>
            <person name="Crow J.A."/>
            <person name="Grimwood J."/>
            <person name="Kramer R."/>
            <person name="Lindquist E."/>
            <person name="Lucas S."/>
            <person name="Salamov A."/>
            <person name="McFadden G.I."/>
            <person name="Lane C.E."/>
            <person name="Keeling P.J."/>
            <person name="Gray M.W."/>
            <person name="Grigoriev I.V."/>
            <person name="Archibald J.M."/>
        </authorList>
    </citation>
    <scope>NUCLEOTIDE SEQUENCE</scope>
    <source>
        <strain evidence="2 4">CCMP2712</strain>
    </source>
</reference>
<reference evidence="3" key="3">
    <citation type="submission" date="2016-03" db="UniProtKB">
        <authorList>
            <consortium name="EnsemblProtists"/>
        </authorList>
    </citation>
    <scope>IDENTIFICATION</scope>
</reference>
<sequence length="955" mass="106524">MADMANGGGGLEAGGDLAAASLIFVDVQDEDKVQPTVNVDHAERAEEKVPLDSLPPNLADALRRFNRSKDGMLNVEEIQEMALVFQSLEAGKIPLSLLPVKMQQTISASQDASEAAPLKQEMRTLDAEQITEAFDFHSRFVQIKTRGKIPLDVFPPSAHQQLKMMDINNDEFLDSHEILTGISALKNERNKSRMYFNFLIILGILFILTQAAVFGLTYAVIEITKDSEVKAGGVMTVKGTDEPVRVASTDFDVKDGVLTSRRSLNMTCSNDTCAVKPIQTAQSTSPAKLTSLMDDEQLSELRSMKVIQGQAFIHFQIFAVARYEETWSRHGSVVVIYTHLGDITLDGEVIVFHESLQGAFTRAGFQVDSHGRRLLGVVEILGMFNIIRSALKQESAEHSKPDQLPAFPPSQYTAHVVEVEFCEDEGGKSTYSCQTGGGETVDWVTDEDAGRKGLRLEEDQYSLTFNSRHWAKTVQTKAQWPEQKLIKIQNESHKLTYQVFKGKYFFCDLREDQSLASVVDNRRALASPKASSDFEILFQGFQSVNGIYCKHFEIRAKAEGSSEVFHVYEDYYRKRLYQFVRGNLRWRFDSLMAIEGEENNPIPLSDLDMETILQACDPQDLIPPAKLMEGSVSNIIVPDPSWGLHENASTTMEDMSSFEPGANMSRRLLFSDRKKDVNDQSWSFLGEAQLLSRAAESTNSQPGNSSLRSFCSRLGYPSVVQGPYSSISSAKSSSKTTARSGSIGLEFMYESCKDNVAMYIKPQINYGCPSFSGGIELEIRGLNSNRATISYAGDLFVSINPCRCPPMRLPSAISSFCPSLGVGIGIVGGLTMKEYYTCSVGQFGSNPLITGYSTLSIGPYWANARFTVSGYAYLGFRCGSMQRSGQKMKIGHRYDMEARLDLLWTSKTWTMPIYPTEQNYCSSQSNPVSLRREYIFKEYGRYAYAMFDSDYWTCK</sequence>
<feature type="transmembrane region" description="Helical" evidence="1">
    <location>
        <begin position="195"/>
        <end position="221"/>
    </location>
</feature>
<keyword evidence="1" id="KW-1133">Transmembrane helix</keyword>
<accession>L1IW87</accession>
<dbReference type="HOGENOM" id="CLU_308936_0_0_1"/>
<protein>
    <recommendedName>
        <fullName evidence="5">EF-hand domain-containing protein</fullName>
    </recommendedName>
</protein>
<dbReference type="GeneID" id="17297272"/>
<keyword evidence="4" id="KW-1185">Reference proteome</keyword>
<dbReference type="RefSeq" id="XP_005827508.1">
    <property type="nucleotide sequence ID" value="XM_005827451.1"/>
</dbReference>
<keyword evidence="1" id="KW-0472">Membrane</keyword>
<dbReference type="Proteomes" id="UP000011087">
    <property type="component" value="Unassembled WGS sequence"/>
</dbReference>
<dbReference type="KEGG" id="gtt:GUITHDRAFT_113314"/>
<evidence type="ECO:0000313" key="3">
    <source>
        <dbReference type="EnsemblProtists" id="EKX40528"/>
    </source>
</evidence>
<evidence type="ECO:0008006" key="5">
    <source>
        <dbReference type="Google" id="ProtNLM"/>
    </source>
</evidence>
<keyword evidence="1" id="KW-0812">Transmembrane</keyword>
<proteinExistence type="predicted"/>
<evidence type="ECO:0000313" key="2">
    <source>
        <dbReference type="EMBL" id="EKX40528.1"/>
    </source>
</evidence>
<name>L1IW87_GUITC</name>
<gene>
    <name evidence="2" type="ORF">GUITHDRAFT_113314</name>
</gene>
<dbReference type="PaxDb" id="55529-EKX40528"/>
<dbReference type="EMBL" id="JH993030">
    <property type="protein sequence ID" value="EKX40528.1"/>
    <property type="molecule type" value="Genomic_DNA"/>
</dbReference>
<organism evidence="2">
    <name type="scientific">Guillardia theta (strain CCMP2712)</name>
    <name type="common">Cryptophyte</name>
    <dbReference type="NCBI Taxonomy" id="905079"/>
    <lineage>
        <taxon>Eukaryota</taxon>
        <taxon>Cryptophyceae</taxon>
        <taxon>Pyrenomonadales</taxon>
        <taxon>Geminigeraceae</taxon>
        <taxon>Guillardia</taxon>
    </lineage>
</organism>
<dbReference type="AlphaFoldDB" id="L1IW87"/>
<reference evidence="4" key="2">
    <citation type="submission" date="2012-11" db="EMBL/GenBank/DDBJ databases">
        <authorList>
            <person name="Kuo A."/>
            <person name="Curtis B.A."/>
            <person name="Tanifuji G."/>
            <person name="Burki F."/>
            <person name="Gruber A."/>
            <person name="Irimia M."/>
            <person name="Maruyama S."/>
            <person name="Arias M.C."/>
            <person name="Ball S.G."/>
            <person name="Gile G.H."/>
            <person name="Hirakawa Y."/>
            <person name="Hopkins J.F."/>
            <person name="Rensing S.A."/>
            <person name="Schmutz J."/>
            <person name="Symeonidi A."/>
            <person name="Elias M."/>
            <person name="Eveleigh R.J."/>
            <person name="Herman E.K."/>
            <person name="Klute M.J."/>
            <person name="Nakayama T."/>
            <person name="Obornik M."/>
            <person name="Reyes-Prieto A."/>
            <person name="Armbrust E.V."/>
            <person name="Aves S.J."/>
            <person name="Beiko R.G."/>
            <person name="Coutinho P."/>
            <person name="Dacks J.B."/>
            <person name="Durnford D.G."/>
            <person name="Fast N.M."/>
            <person name="Green B.R."/>
            <person name="Grisdale C."/>
            <person name="Hempe F."/>
            <person name="Henrissat B."/>
            <person name="Hoppner M.P."/>
            <person name="Ishida K.-I."/>
            <person name="Kim E."/>
            <person name="Koreny L."/>
            <person name="Kroth P.G."/>
            <person name="Liu Y."/>
            <person name="Malik S.-B."/>
            <person name="Maier U.G."/>
            <person name="McRose D."/>
            <person name="Mock T."/>
            <person name="Neilson J.A."/>
            <person name="Onodera N.T."/>
            <person name="Poole A.M."/>
            <person name="Pritham E.J."/>
            <person name="Richards T.A."/>
            <person name="Rocap G."/>
            <person name="Roy S.W."/>
            <person name="Sarai C."/>
            <person name="Schaack S."/>
            <person name="Shirato S."/>
            <person name="Slamovits C.H."/>
            <person name="Spencer D.F."/>
            <person name="Suzuki S."/>
            <person name="Worden A.Z."/>
            <person name="Zauner S."/>
            <person name="Barry K."/>
            <person name="Bell C."/>
            <person name="Bharti A.K."/>
            <person name="Crow J.A."/>
            <person name="Grimwood J."/>
            <person name="Kramer R."/>
            <person name="Lindquist E."/>
            <person name="Lucas S."/>
            <person name="Salamov A."/>
            <person name="McFadden G.I."/>
            <person name="Lane C.E."/>
            <person name="Keeling P.J."/>
            <person name="Gray M.W."/>
            <person name="Grigoriev I.V."/>
            <person name="Archibald J.M."/>
        </authorList>
    </citation>
    <scope>NUCLEOTIDE SEQUENCE</scope>
    <source>
        <strain evidence="4">CCMP2712</strain>
    </source>
</reference>
<evidence type="ECO:0000256" key="1">
    <source>
        <dbReference type="SAM" id="Phobius"/>
    </source>
</evidence>